<name>A0A8X6R551_NEPPI</name>
<sequence>MIKTRCLTTEKATSSFESLSLDCSDSPAQSSTDQELLIDYPPVVSLFDLQNAVNVDSRSDEDLEVQNAPRVWKKRNATMVIPIFPLN</sequence>
<dbReference type="AlphaFoldDB" id="A0A8X6R551"/>
<keyword evidence="2" id="KW-1185">Reference proteome</keyword>
<organism evidence="1 2">
    <name type="scientific">Nephila pilipes</name>
    <name type="common">Giant wood spider</name>
    <name type="synonym">Nephila maculata</name>
    <dbReference type="NCBI Taxonomy" id="299642"/>
    <lineage>
        <taxon>Eukaryota</taxon>
        <taxon>Metazoa</taxon>
        <taxon>Ecdysozoa</taxon>
        <taxon>Arthropoda</taxon>
        <taxon>Chelicerata</taxon>
        <taxon>Arachnida</taxon>
        <taxon>Araneae</taxon>
        <taxon>Araneomorphae</taxon>
        <taxon>Entelegynae</taxon>
        <taxon>Araneoidea</taxon>
        <taxon>Nephilidae</taxon>
        <taxon>Nephila</taxon>
    </lineage>
</organism>
<proteinExistence type="predicted"/>
<dbReference type="EMBL" id="BMAW01041347">
    <property type="protein sequence ID" value="GFU63143.1"/>
    <property type="molecule type" value="Genomic_DNA"/>
</dbReference>
<reference evidence="1" key="1">
    <citation type="submission" date="2020-08" db="EMBL/GenBank/DDBJ databases">
        <title>Multicomponent nature underlies the extraordinary mechanical properties of spider dragline silk.</title>
        <authorList>
            <person name="Kono N."/>
            <person name="Nakamura H."/>
            <person name="Mori M."/>
            <person name="Yoshida Y."/>
            <person name="Ohtoshi R."/>
            <person name="Malay A.D."/>
            <person name="Moran D.A.P."/>
            <person name="Tomita M."/>
            <person name="Numata K."/>
            <person name="Arakawa K."/>
        </authorList>
    </citation>
    <scope>NUCLEOTIDE SEQUENCE</scope>
</reference>
<protein>
    <submittedName>
        <fullName evidence="1">Uncharacterized protein</fullName>
    </submittedName>
</protein>
<evidence type="ECO:0000313" key="2">
    <source>
        <dbReference type="Proteomes" id="UP000887013"/>
    </source>
</evidence>
<accession>A0A8X6R551</accession>
<dbReference type="Proteomes" id="UP000887013">
    <property type="component" value="Unassembled WGS sequence"/>
</dbReference>
<gene>
    <name evidence="1" type="ORF">NPIL_322911</name>
</gene>
<evidence type="ECO:0000313" key="1">
    <source>
        <dbReference type="EMBL" id="GFU63143.1"/>
    </source>
</evidence>
<comment type="caution">
    <text evidence="1">The sequence shown here is derived from an EMBL/GenBank/DDBJ whole genome shotgun (WGS) entry which is preliminary data.</text>
</comment>